<protein>
    <submittedName>
        <fullName evidence="2">Uncharacterized protein</fullName>
    </submittedName>
</protein>
<dbReference type="STRING" id="431306.AGA_1009"/>
<dbReference type="AlphaFoldDB" id="A0A0U5F1F6"/>
<evidence type="ECO:0000256" key="1">
    <source>
        <dbReference type="SAM" id="MobiDB-lite"/>
    </source>
</evidence>
<name>A0A0U5F1F6_9PROT</name>
<accession>A0A0U5F1F6</accession>
<sequence>MQKPVARQHRSAGKGLRQAPPARQQPVAPQTQTEGAPARQLPVPVYLYAICSQWASDLNYGIALFDLTGRAIKAQTGRQFGKVPVCV</sequence>
<dbReference type="Proteomes" id="UP000068250">
    <property type="component" value="Chromosome I"/>
</dbReference>
<evidence type="ECO:0000313" key="3">
    <source>
        <dbReference type="Proteomes" id="UP000068250"/>
    </source>
</evidence>
<organism evidence="2 3">
    <name type="scientific">Acetobacter ghanensis</name>
    <dbReference type="NCBI Taxonomy" id="431306"/>
    <lineage>
        <taxon>Bacteria</taxon>
        <taxon>Pseudomonadati</taxon>
        <taxon>Pseudomonadota</taxon>
        <taxon>Alphaproteobacteria</taxon>
        <taxon>Acetobacterales</taxon>
        <taxon>Acetobacteraceae</taxon>
        <taxon>Acetobacter</taxon>
    </lineage>
</organism>
<reference evidence="3" key="1">
    <citation type="submission" date="2014-09" db="EMBL/GenBank/DDBJ databases">
        <authorList>
            <person name="Illeghems K.G."/>
        </authorList>
    </citation>
    <scope>NUCLEOTIDE SEQUENCE [LARGE SCALE GENOMIC DNA]</scope>
    <source>
        <strain evidence="3">LMG 23848T</strain>
    </source>
</reference>
<feature type="compositionally biased region" description="Low complexity" evidence="1">
    <location>
        <begin position="17"/>
        <end position="33"/>
    </location>
</feature>
<gene>
    <name evidence="2" type="ORF">AGA_1009</name>
</gene>
<feature type="compositionally biased region" description="Basic residues" evidence="1">
    <location>
        <begin position="1"/>
        <end position="12"/>
    </location>
</feature>
<proteinExistence type="predicted"/>
<feature type="region of interest" description="Disordered" evidence="1">
    <location>
        <begin position="1"/>
        <end position="36"/>
    </location>
</feature>
<dbReference type="EMBL" id="LN609302">
    <property type="protein sequence ID" value="CEF54844.1"/>
    <property type="molecule type" value="Genomic_DNA"/>
</dbReference>
<evidence type="ECO:0000313" key="2">
    <source>
        <dbReference type="EMBL" id="CEF54844.1"/>
    </source>
</evidence>
<dbReference type="PATRIC" id="fig|431306.5.peg.1016"/>